<dbReference type="AlphaFoldDB" id="B7KKS3"/>
<organism evidence="1 3">
    <name type="scientific">Gloeothece citriformis (strain PCC 7424)</name>
    <name type="common">Cyanothece sp. (strain PCC 7424)</name>
    <dbReference type="NCBI Taxonomy" id="65393"/>
    <lineage>
        <taxon>Bacteria</taxon>
        <taxon>Bacillati</taxon>
        <taxon>Cyanobacteriota</taxon>
        <taxon>Cyanophyceae</taxon>
        <taxon>Oscillatoriophycideae</taxon>
        <taxon>Chroococcales</taxon>
        <taxon>Aphanothecaceae</taxon>
        <taxon>Gloeothece</taxon>
        <taxon>Gloeothece citriformis</taxon>
    </lineage>
</organism>
<evidence type="ECO:0000313" key="1">
    <source>
        <dbReference type="EMBL" id="ACK71042.1"/>
    </source>
</evidence>
<reference evidence="1" key="1">
    <citation type="submission" date="2008-12" db="EMBL/GenBank/DDBJ databases">
        <title>Complete sequence of chromosome Cyanothece sp. PCC 7424.</title>
        <authorList>
            <consortium name="US DOE Joint Genome Institute"/>
            <person name="Lucas S."/>
            <person name="Copeland A."/>
            <person name="Lapidus A."/>
            <person name="Glavina del Rio T."/>
            <person name="Dalin E."/>
            <person name="Tice H."/>
            <person name="Bruce D."/>
            <person name="Goodwin L."/>
            <person name="Pitluck S."/>
            <person name="Chertkov O."/>
            <person name="Brettin T."/>
            <person name="Detter J.C."/>
            <person name="Han C."/>
            <person name="Larimer F."/>
            <person name="Land M."/>
            <person name="Hauser L."/>
            <person name="Kyrpides N."/>
            <person name="Mikhailova N."/>
            <person name="Liberton M."/>
            <person name="Stoeckel J."/>
            <person name="Banerjee A."/>
            <person name="Singh A."/>
            <person name="Page L."/>
            <person name="Sato H."/>
            <person name="Zhao L."/>
            <person name="Sherman L."/>
            <person name="Pakrasi H."/>
            <person name="Richardson P."/>
        </authorList>
    </citation>
    <scope>NUCLEOTIDE SEQUENCE</scope>
    <source>
        <strain evidence="1">PCC 7424</strain>
    </source>
</reference>
<geneLocation type="plasmid" evidence="2 3">
    <name>pP742401</name>
</geneLocation>
<protein>
    <submittedName>
        <fullName evidence="1">Uncharacterized protein</fullName>
    </submittedName>
</protein>
<keyword evidence="2" id="KW-0614">Plasmid</keyword>
<dbReference type="HOGENOM" id="CLU_146579_0_0_3"/>
<reference evidence="3" key="3">
    <citation type="journal article" date="2011" name="MBio">
        <title>Novel metabolic attributes of the genus Cyanothece, comprising a group of unicellular nitrogen-fixing Cyanobacteria.</title>
        <authorList>
            <person name="Bandyopadhyay A."/>
            <person name="Elvitigala T."/>
            <person name="Welsh E."/>
            <person name="Stockel J."/>
            <person name="Liberton M."/>
            <person name="Min H."/>
            <person name="Sherman L.A."/>
            <person name="Pakrasi H.B."/>
        </authorList>
    </citation>
    <scope>NUCLEOTIDE SEQUENCE [LARGE SCALE GENOMIC DNA]</scope>
    <source>
        <strain evidence="3">PCC 7424</strain>
        <plasmid evidence="3">pP742401</plasmid>
    </source>
</reference>
<dbReference type="Proteomes" id="UP000002384">
    <property type="component" value="Chromosome"/>
</dbReference>
<dbReference type="KEGG" id="cyc:PCC7424_5651"/>
<dbReference type="RefSeq" id="WP_012599638.1">
    <property type="nucleotide sequence ID" value="NC_011729.1"/>
</dbReference>
<dbReference type="OrthoDB" id="427496at2"/>
<dbReference type="eggNOG" id="ENOG5032TM8">
    <property type="taxonomic scope" value="Bacteria"/>
</dbReference>
<accession>B7KKS3</accession>
<evidence type="ECO:0000313" key="3">
    <source>
        <dbReference type="Proteomes" id="UP000002384"/>
    </source>
</evidence>
<gene>
    <name evidence="1" type="ordered locus">PCC7424_2628</name>
    <name evidence="2" type="ordered locus">PCC7424_5651</name>
</gene>
<keyword evidence="3" id="KW-1185">Reference proteome</keyword>
<dbReference type="EMBL" id="CP001291">
    <property type="protein sequence ID" value="ACK71042.1"/>
    <property type="molecule type" value="Genomic_DNA"/>
</dbReference>
<dbReference type="EMBL" id="CP001292">
    <property type="protein sequence ID" value="ACK73724.1"/>
    <property type="molecule type" value="Genomic_DNA"/>
</dbReference>
<sequence length="127" mass="14619">MVEKTSALDYYNNITKLISTYEQQIKDILELGEVAPPGCWIVRYQARGRKTHYWYYKLHSTEKIFSTRDPDKKTKYKHLGKAGSPAFLEGVASVERRAHIDGLSRAIQTLKSGLMDLSDESEKNHKK</sequence>
<dbReference type="STRING" id="65393.PCC7424_2628"/>
<proteinExistence type="predicted"/>
<name>B7KKS3_GLOC7</name>
<reference evidence="2" key="2">
    <citation type="submission" date="2008-12" db="EMBL/GenBank/DDBJ databases">
        <title>Complete sequence of plasmid1 of Cyanothece sp. PCC 7424.</title>
        <authorList>
            <consortium name="US DOE Joint Genome Institute"/>
            <person name="Lucas S."/>
            <person name="Copeland A."/>
            <person name="Lapidus A."/>
            <person name="Glavina del Rio T."/>
            <person name="Dalin E."/>
            <person name="Tice H."/>
            <person name="Bruce D."/>
            <person name="Goodwin L."/>
            <person name="Pitluck S."/>
            <person name="Chertkov O."/>
            <person name="Brettin T."/>
            <person name="Detter J.C."/>
            <person name="Han C."/>
            <person name="Larimer F."/>
            <person name="Land M."/>
            <person name="Hauser L."/>
            <person name="Kyrpides N."/>
            <person name="Mikhailova N."/>
            <person name="Liberton M."/>
            <person name="Stoeckel J."/>
            <person name="Banerjee A."/>
            <person name="Singh A."/>
            <person name="Page L."/>
            <person name="Sato H."/>
            <person name="Zhao L."/>
            <person name="Sherman L."/>
            <person name="Pakrasi H."/>
            <person name="Richardson P."/>
        </authorList>
    </citation>
    <scope>NUCLEOTIDE SEQUENCE</scope>
    <source>
        <strain evidence="2">PCC 7424</strain>
        <plasmid evidence="2">pP742401</plasmid>
    </source>
</reference>
<dbReference type="KEGG" id="cyc:PCC7424_2628"/>
<dbReference type="Proteomes" id="UP000002384">
    <property type="component" value="Plasmid pP742401"/>
</dbReference>
<evidence type="ECO:0000313" key="2">
    <source>
        <dbReference type="EMBL" id="ACK73724.1"/>
    </source>
</evidence>